<dbReference type="PROSITE" id="PS50885">
    <property type="entry name" value="HAMP"/>
    <property type="match status" value="1"/>
</dbReference>
<keyword evidence="15" id="KW-1185">Reference proteome</keyword>
<dbReference type="InterPro" id="IPR036890">
    <property type="entry name" value="HATPase_C_sf"/>
</dbReference>
<reference evidence="14" key="1">
    <citation type="submission" date="2020-10" db="EMBL/GenBank/DDBJ databases">
        <title>Whole-genome sequence of Luteibacter sp. EIF3.</title>
        <authorList>
            <person name="Friedrich I."/>
            <person name="Hertel R."/>
            <person name="Daniel R."/>
        </authorList>
    </citation>
    <scope>NUCLEOTIDE SEQUENCE</scope>
    <source>
        <strain evidence="14">EIF3</strain>
    </source>
</reference>
<dbReference type="Gene3D" id="1.10.287.130">
    <property type="match status" value="1"/>
</dbReference>
<evidence type="ECO:0000256" key="3">
    <source>
        <dbReference type="ARBA" id="ARBA00012438"/>
    </source>
</evidence>
<dbReference type="InterPro" id="IPR003661">
    <property type="entry name" value="HisK_dim/P_dom"/>
</dbReference>
<evidence type="ECO:0000313" key="14">
    <source>
        <dbReference type="EMBL" id="URL59494.1"/>
    </source>
</evidence>
<evidence type="ECO:0000256" key="11">
    <source>
        <dbReference type="SAM" id="Phobius"/>
    </source>
</evidence>
<keyword evidence="7 14" id="KW-0418">Kinase</keyword>
<evidence type="ECO:0000256" key="8">
    <source>
        <dbReference type="ARBA" id="ARBA00022989"/>
    </source>
</evidence>
<dbReference type="InterPro" id="IPR005467">
    <property type="entry name" value="His_kinase_dom"/>
</dbReference>
<dbReference type="Pfam" id="PF02518">
    <property type="entry name" value="HATPase_c"/>
    <property type="match status" value="1"/>
</dbReference>
<keyword evidence="4" id="KW-0597">Phosphoprotein</keyword>
<gene>
    <name evidence="14" type="ORF">IM816_05155</name>
</gene>
<dbReference type="Gene3D" id="3.30.565.10">
    <property type="entry name" value="Histidine kinase-like ATPase, C-terminal domain"/>
    <property type="match status" value="1"/>
</dbReference>
<dbReference type="SUPFAM" id="SSF55874">
    <property type="entry name" value="ATPase domain of HSP90 chaperone/DNA topoisomerase II/histidine kinase"/>
    <property type="match status" value="1"/>
</dbReference>
<evidence type="ECO:0000256" key="10">
    <source>
        <dbReference type="ARBA" id="ARBA00023136"/>
    </source>
</evidence>
<proteinExistence type="predicted"/>
<dbReference type="InterPro" id="IPR003594">
    <property type="entry name" value="HATPase_dom"/>
</dbReference>
<dbReference type="GO" id="GO:0016301">
    <property type="term" value="F:kinase activity"/>
    <property type="evidence" value="ECO:0007669"/>
    <property type="project" value="UniProtKB-KW"/>
</dbReference>
<dbReference type="Pfam" id="PF00672">
    <property type="entry name" value="HAMP"/>
    <property type="match status" value="1"/>
</dbReference>
<dbReference type="PANTHER" id="PTHR45436:SF15">
    <property type="entry name" value="SENSOR HISTIDINE KINASE CUSS"/>
    <property type="match status" value="1"/>
</dbReference>
<evidence type="ECO:0000256" key="4">
    <source>
        <dbReference type="ARBA" id="ARBA00022553"/>
    </source>
</evidence>
<dbReference type="SUPFAM" id="SSF47384">
    <property type="entry name" value="Homodimeric domain of signal transducing histidine kinase"/>
    <property type="match status" value="1"/>
</dbReference>
<accession>A0ABY4T5G8</accession>
<dbReference type="PANTHER" id="PTHR45436">
    <property type="entry name" value="SENSOR HISTIDINE KINASE YKOH"/>
    <property type="match status" value="1"/>
</dbReference>
<keyword evidence="9" id="KW-0902">Two-component regulatory system</keyword>
<feature type="transmembrane region" description="Helical" evidence="11">
    <location>
        <begin position="152"/>
        <end position="180"/>
    </location>
</feature>
<evidence type="ECO:0000256" key="9">
    <source>
        <dbReference type="ARBA" id="ARBA00023012"/>
    </source>
</evidence>
<evidence type="ECO:0000256" key="2">
    <source>
        <dbReference type="ARBA" id="ARBA00004141"/>
    </source>
</evidence>
<evidence type="ECO:0000259" key="12">
    <source>
        <dbReference type="PROSITE" id="PS50109"/>
    </source>
</evidence>
<evidence type="ECO:0000313" key="15">
    <source>
        <dbReference type="Proteomes" id="UP001056681"/>
    </source>
</evidence>
<evidence type="ECO:0000256" key="6">
    <source>
        <dbReference type="ARBA" id="ARBA00022692"/>
    </source>
</evidence>
<dbReference type="SMART" id="SM00387">
    <property type="entry name" value="HATPase_c"/>
    <property type="match status" value="1"/>
</dbReference>
<evidence type="ECO:0000259" key="13">
    <source>
        <dbReference type="PROSITE" id="PS50885"/>
    </source>
</evidence>
<feature type="domain" description="Histidine kinase" evidence="12">
    <location>
        <begin position="242"/>
        <end position="442"/>
    </location>
</feature>
<dbReference type="InterPro" id="IPR050428">
    <property type="entry name" value="TCS_sensor_his_kinase"/>
</dbReference>
<keyword evidence="6 11" id="KW-0812">Transmembrane</keyword>
<evidence type="ECO:0000256" key="1">
    <source>
        <dbReference type="ARBA" id="ARBA00000085"/>
    </source>
</evidence>
<dbReference type="EMBL" id="CP063231">
    <property type="protein sequence ID" value="URL59494.1"/>
    <property type="molecule type" value="Genomic_DNA"/>
</dbReference>
<dbReference type="InterPro" id="IPR036097">
    <property type="entry name" value="HisK_dim/P_sf"/>
</dbReference>
<dbReference type="CDD" id="cd00075">
    <property type="entry name" value="HATPase"/>
    <property type="match status" value="1"/>
</dbReference>
<keyword evidence="8 11" id="KW-1133">Transmembrane helix</keyword>
<name>A0ABY4T5G8_9GAMM</name>
<dbReference type="CDD" id="cd00082">
    <property type="entry name" value="HisKA"/>
    <property type="match status" value="1"/>
</dbReference>
<feature type="domain" description="HAMP" evidence="13">
    <location>
        <begin position="181"/>
        <end position="234"/>
    </location>
</feature>
<sequence>MKRKSLLWQLFVSLSVVQTVVLFFAFGGLLYLLLDGRNTYISDGVIKTAAQAVRTSPAGLSIEHTERLEDLRRQYPSFWLMVADADGHSARYGNPPSYYTELSQQLAWIGPSEIHAYEERAPYGVRIDVKKVDGRRIHIMTGGASRDDLGRWVAVVSGVVSPIVSVPLILSTLVIAPLLIWRSMAGVRKLAQSAAAIDLSHRAVQLELDTVPREIHPLVAAFNEAIDRLRTTYVARDQFLRDAAHELRLPIAVLMARIDTMPKGPDKALLRADVSRLATLAEQLLDLQRIQAQGVQRTPVNLCEVARDVASDVAPLASAQGYCLEVDAPDDPVWVSAEPLSLGRVVTNLVQNAVVHGGGAGTISLRVVAPNTLRVCDQGPGVAEQDRERIFEPFYRAQTGDPGHGLGLHLALELVRRQNGHITVENLAEGGACFAVTFEALSQPQLPAPEPA</sequence>
<evidence type="ECO:0000256" key="5">
    <source>
        <dbReference type="ARBA" id="ARBA00022679"/>
    </source>
</evidence>
<comment type="subcellular location">
    <subcellularLocation>
        <location evidence="2">Membrane</location>
        <topology evidence="2">Multi-pass membrane protein</topology>
    </subcellularLocation>
</comment>
<dbReference type="SMART" id="SM00388">
    <property type="entry name" value="HisKA"/>
    <property type="match status" value="1"/>
</dbReference>
<protein>
    <recommendedName>
        <fullName evidence="3">histidine kinase</fullName>
        <ecNumber evidence="3">2.7.13.3</ecNumber>
    </recommendedName>
</protein>
<dbReference type="EC" id="2.7.13.3" evidence="3"/>
<comment type="catalytic activity">
    <reaction evidence="1">
        <text>ATP + protein L-histidine = ADP + protein N-phospho-L-histidine.</text>
        <dbReference type="EC" id="2.7.13.3"/>
    </reaction>
</comment>
<dbReference type="PROSITE" id="PS50109">
    <property type="entry name" value="HIS_KIN"/>
    <property type="match status" value="1"/>
</dbReference>
<keyword evidence="5" id="KW-0808">Transferase</keyword>
<feature type="transmembrane region" description="Helical" evidence="11">
    <location>
        <begin position="7"/>
        <end position="34"/>
    </location>
</feature>
<dbReference type="InterPro" id="IPR003660">
    <property type="entry name" value="HAMP_dom"/>
</dbReference>
<dbReference type="RefSeq" id="WP_250340034.1">
    <property type="nucleotide sequence ID" value="NZ_CP063231.1"/>
</dbReference>
<dbReference type="Proteomes" id="UP001056681">
    <property type="component" value="Chromosome"/>
</dbReference>
<dbReference type="PRINTS" id="PR00344">
    <property type="entry name" value="BCTRLSENSOR"/>
</dbReference>
<dbReference type="InterPro" id="IPR004358">
    <property type="entry name" value="Sig_transdc_His_kin-like_C"/>
</dbReference>
<keyword evidence="10 11" id="KW-0472">Membrane</keyword>
<organism evidence="14 15">
    <name type="scientific">Luteibacter flocculans</name>
    <dbReference type="NCBI Taxonomy" id="2780091"/>
    <lineage>
        <taxon>Bacteria</taxon>
        <taxon>Pseudomonadati</taxon>
        <taxon>Pseudomonadota</taxon>
        <taxon>Gammaproteobacteria</taxon>
        <taxon>Lysobacterales</taxon>
        <taxon>Rhodanobacteraceae</taxon>
        <taxon>Luteibacter</taxon>
    </lineage>
</organism>
<evidence type="ECO:0000256" key="7">
    <source>
        <dbReference type="ARBA" id="ARBA00022777"/>
    </source>
</evidence>